<sequence>MSGESKLEKYFGEGLTFQFMNRVVIKAIFRIENEKKLKWKKCFLTLTLSTLPFYTKLTLENIDGINGKLRISLVEDDTSFLV</sequence>
<dbReference type="Proteomes" id="UP000183832">
    <property type="component" value="Unassembled WGS sequence"/>
</dbReference>
<evidence type="ECO:0000313" key="2">
    <source>
        <dbReference type="Proteomes" id="UP000183832"/>
    </source>
</evidence>
<evidence type="ECO:0000313" key="1">
    <source>
        <dbReference type="EMBL" id="CRL05715.1"/>
    </source>
</evidence>
<proteinExistence type="predicted"/>
<reference evidence="1 2" key="1">
    <citation type="submission" date="2015-04" db="EMBL/GenBank/DDBJ databases">
        <authorList>
            <person name="Syromyatnikov M.Y."/>
            <person name="Popov V.N."/>
        </authorList>
    </citation>
    <scope>NUCLEOTIDE SEQUENCE [LARGE SCALE GENOMIC DNA]</scope>
</reference>
<keyword evidence="2" id="KW-1185">Reference proteome</keyword>
<organism evidence="1 2">
    <name type="scientific">Clunio marinus</name>
    <dbReference type="NCBI Taxonomy" id="568069"/>
    <lineage>
        <taxon>Eukaryota</taxon>
        <taxon>Metazoa</taxon>
        <taxon>Ecdysozoa</taxon>
        <taxon>Arthropoda</taxon>
        <taxon>Hexapoda</taxon>
        <taxon>Insecta</taxon>
        <taxon>Pterygota</taxon>
        <taxon>Neoptera</taxon>
        <taxon>Endopterygota</taxon>
        <taxon>Diptera</taxon>
        <taxon>Nematocera</taxon>
        <taxon>Chironomoidea</taxon>
        <taxon>Chironomidae</taxon>
        <taxon>Clunio</taxon>
    </lineage>
</organism>
<accession>A0A1J1IZM4</accession>
<protein>
    <submittedName>
        <fullName evidence="1">CLUMA_CG018745, isoform A</fullName>
    </submittedName>
</protein>
<dbReference type="EMBL" id="CVRI01000065">
    <property type="protein sequence ID" value="CRL05715.1"/>
    <property type="molecule type" value="Genomic_DNA"/>
</dbReference>
<dbReference type="AlphaFoldDB" id="A0A1J1IZM4"/>
<gene>
    <name evidence="1" type="ORF">CLUMA_CG018745</name>
</gene>
<name>A0A1J1IZM4_9DIPT</name>